<feature type="signal peptide" evidence="4">
    <location>
        <begin position="1"/>
        <end position="23"/>
    </location>
</feature>
<dbReference type="InterPro" id="IPR001283">
    <property type="entry name" value="CRISP-related"/>
</dbReference>
<evidence type="ECO:0000313" key="6">
    <source>
        <dbReference type="Proteomes" id="UP001652581"/>
    </source>
</evidence>
<dbReference type="Proteomes" id="UP001652581">
    <property type="component" value="Chromosome 12"/>
</dbReference>
<dbReference type="CDD" id="cd05385">
    <property type="entry name" value="CAP_GLIPR1-like"/>
    <property type="match status" value="1"/>
</dbReference>
<dbReference type="GeneID" id="102535609"/>
<dbReference type="Pfam" id="PF00188">
    <property type="entry name" value="CAP"/>
    <property type="match status" value="1"/>
</dbReference>
<dbReference type="InterPro" id="IPR035940">
    <property type="entry name" value="CAP_sf"/>
</dbReference>
<feature type="domain" description="SCP" evidence="5">
    <location>
        <begin position="33"/>
        <end position="180"/>
    </location>
</feature>
<evidence type="ECO:0000256" key="4">
    <source>
        <dbReference type="SAM" id="SignalP"/>
    </source>
</evidence>
<feature type="chain" id="PRO_5045784067" evidence="4">
    <location>
        <begin position="24"/>
        <end position="243"/>
    </location>
</feature>
<sequence>MILRENLNCLWTLGLCLVTSTSSPTVPSITDQKFIKHCVEAHNEMRGKVQPVAANMKYMSWDEGLAKIAKAWANKCKFEHNTCLAKSYKCHPKFQYVGENIWLGGLSIFTPHSAIEAWYNETEFYNFNKLSCSNVCGHFTQVVWADSYKVGCALTACPNLGDYRAAIFICNYGPAGNYPNMAPYVIGSSCSACADEDTCVKKLCKNKERDSLQTYPNWNPSGLAPQQTACSPLCLILVLLRMF</sequence>
<evidence type="ECO:0000256" key="1">
    <source>
        <dbReference type="ARBA" id="ARBA00004370"/>
    </source>
</evidence>
<reference evidence="7" key="1">
    <citation type="submission" date="2025-08" db="UniProtKB">
        <authorList>
            <consortium name="RefSeq"/>
        </authorList>
    </citation>
    <scope>IDENTIFICATION</scope>
</reference>
<dbReference type="PROSITE" id="PS01010">
    <property type="entry name" value="CRISP_2"/>
    <property type="match status" value="1"/>
</dbReference>
<dbReference type="RefSeq" id="XP_072830026.1">
    <property type="nucleotide sequence ID" value="XM_072973925.1"/>
</dbReference>
<dbReference type="PRINTS" id="PR00838">
    <property type="entry name" value="V5ALLERGEN"/>
</dbReference>
<keyword evidence="4" id="KW-0732">Signal</keyword>
<dbReference type="InterPro" id="IPR002413">
    <property type="entry name" value="V5_allergen-like"/>
</dbReference>
<dbReference type="Gene3D" id="3.40.33.10">
    <property type="entry name" value="CAP"/>
    <property type="match status" value="1"/>
</dbReference>
<evidence type="ECO:0000256" key="2">
    <source>
        <dbReference type="ARBA" id="ARBA00009923"/>
    </source>
</evidence>
<organism evidence="6 7">
    <name type="scientific">Vicugna pacos</name>
    <name type="common">Alpaca</name>
    <name type="synonym">Lama pacos</name>
    <dbReference type="NCBI Taxonomy" id="30538"/>
    <lineage>
        <taxon>Eukaryota</taxon>
        <taxon>Metazoa</taxon>
        <taxon>Chordata</taxon>
        <taxon>Craniata</taxon>
        <taxon>Vertebrata</taxon>
        <taxon>Euteleostomi</taxon>
        <taxon>Mammalia</taxon>
        <taxon>Eutheria</taxon>
        <taxon>Laurasiatheria</taxon>
        <taxon>Artiodactyla</taxon>
        <taxon>Tylopoda</taxon>
        <taxon>Camelidae</taxon>
        <taxon>Vicugna</taxon>
    </lineage>
</organism>
<evidence type="ECO:0000256" key="3">
    <source>
        <dbReference type="ARBA" id="ARBA00023136"/>
    </source>
</evidence>
<dbReference type="PRINTS" id="PR00837">
    <property type="entry name" value="V5TPXLIKE"/>
</dbReference>
<evidence type="ECO:0000259" key="5">
    <source>
        <dbReference type="SMART" id="SM00198"/>
    </source>
</evidence>
<name>A0ABM5EA41_VICPA</name>
<protein>
    <submittedName>
        <fullName evidence="7">GLIPR1-like protein 1</fullName>
    </submittedName>
</protein>
<evidence type="ECO:0000313" key="7">
    <source>
        <dbReference type="RefSeq" id="XP_072830026.1"/>
    </source>
</evidence>
<dbReference type="InterPro" id="IPR034121">
    <property type="entry name" value="SCP_GLIPR-1-like"/>
</dbReference>
<dbReference type="SUPFAM" id="SSF55797">
    <property type="entry name" value="PR-1-like"/>
    <property type="match status" value="1"/>
</dbReference>
<dbReference type="SMART" id="SM00198">
    <property type="entry name" value="SCP"/>
    <property type="match status" value="1"/>
</dbReference>
<proteinExistence type="inferred from homology"/>
<keyword evidence="6" id="KW-1185">Reference proteome</keyword>
<keyword evidence="3" id="KW-0472">Membrane</keyword>
<accession>A0ABM5EA41</accession>
<comment type="similarity">
    <text evidence="2">Belongs to the CRISP family.</text>
</comment>
<comment type="subcellular location">
    <subcellularLocation>
        <location evidence="1">Membrane</location>
    </subcellularLocation>
</comment>
<dbReference type="PANTHER" id="PTHR10334">
    <property type="entry name" value="CYSTEINE-RICH SECRETORY PROTEIN-RELATED"/>
    <property type="match status" value="1"/>
</dbReference>
<dbReference type="InterPro" id="IPR018244">
    <property type="entry name" value="Allrgn_V5/Tpx1_CS"/>
</dbReference>
<dbReference type="PROSITE" id="PS01009">
    <property type="entry name" value="CRISP_1"/>
    <property type="match status" value="1"/>
</dbReference>
<gene>
    <name evidence="7" type="primary">GLIPR1L1</name>
</gene>
<dbReference type="InterPro" id="IPR014044">
    <property type="entry name" value="CAP_dom"/>
</dbReference>